<gene>
    <name evidence="1" type="ORF">M0M57_11305</name>
</gene>
<proteinExistence type="predicted"/>
<dbReference type="RefSeq" id="WP_248433136.1">
    <property type="nucleotide sequence ID" value="NZ_CP096205.1"/>
</dbReference>
<accession>A0ABY4KCE6</accession>
<evidence type="ECO:0000313" key="1">
    <source>
        <dbReference type="EMBL" id="UPQ78209.1"/>
    </source>
</evidence>
<reference evidence="1" key="1">
    <citation type="submission" date="2022-04" db="EMBL/GenBank/DDBJ databases">
        <title>Consumption of N2O by Flavobacterium azooxidireducens sp. nov. isolated from Decomposing Leaf Litter of Phragmites australis (Cav.).</title>
        <authorList>
            <person name="Behrendt U."/>
            <person name="Spanner T."/>
            <person name="Augustin J."/>
            <person name="Horn M.A."/>
            <person name="Kolb S."/>
            <person name="Ulrich A."/>
        </authorList>
    </citation>
    <scope>NUCLEOTIDE SEQUENCE</scope>
    <source>
        <strain evidence="1">IGB 4-14</strain>
    </source>
</reference>
<evidence type="ECO:0008006" key="3">
    <source>
        <dbReference type="Google" id="ProtNLM"/>
    </source>
</evidence>
<keyword evidence="2" id="KW-1185">Reference proteome</keyword>
<name>A0ABY4KCE6_9FLAO</name>
<protein>
    <recommendedName>
        <fullName evidence="3">Initiator Rep protein domain-containing protein</fullName>
    </recommendedName>
</protein>
<sequence length="266" mass="32186">MIEKLNHFLLTKVNSSYTQEELTILLNTFYHQHKEKKGNKKYLIEDDFKTFATNFLNNLTEEQKTDFEKLSNPRKGLFNTLFYAISVFYELVKKNKRTEEGKVFLVRFYILSEIKKKLFRISFRKTKLNAFKLSQTDIANDFEVDKKTYSKWLELVDLKEKYFGRKQLRFDEYNEIFRKLFTESEEDFDVKNKFHEYKIRLEEKKTLSKKDIIRLGFELIDNPKVADYERAQEIIQENNDFDFYHSMDKYPYAIAIKIINCLKSNS</sequence>
<dbReference type="Proteomes" id="UP000830583">
    <property type="component" value="Chromosome"/>
</dbReference>
<evidence type="ECO:0000313" key="2">
    <source>
        <dbReference type="Proteomes" id="UP000830583"/>
    </source>
</evidence>
<dbReference type="EMBL" id="CP096205">
    <property type="protein sequence ID" value="UPQ78209.1"/>
    <property type="molecule type" value="Genomic_DNA"/>
</dbReference>
<organism evidence="1 2">
    <name type="scientific">Flavobacterium azooxidireducens</name>
    <dbReference type="NCBI Taxonomy" id="1871076"/>
    <lineage>
        <taxon>Bacteria</taxon>
        <taxon>Pseudomonadati</taxon>
        <taxon>Bacteroidota</taxon>
        <taxon>Flavobacteriia</taxon>
        <taxon>Flavobacteriales</taxon>
        <taxon>Flavobacteriaceae</taxon>
        <taxon>Flavobacterium</taxon>
    </lineage>
</organism>